<organism evidence="3 4">
    <name type="scientific">Remersonia thermophila</name>
    <dbReference type="NCBI Taxonomy" id="72144"/>
    <lineage>
        <taxon>Eukaryota</taxon>
        <taxon>Fungi</taxon>
        <taxon>Dikarya</taxon>
        <taxon>Ascomycota</taxon>
        <taxon>Pezizomycotina</taxon>
        <taxon>Sordariomycetes</taxon>
        <taxon>Sordariomycetidae</taxon>
        <taxon>Sordariales</taxon>
        <taxon>Sordariales incertae sedis</taxon>
        <taxon>Remersonia</taxon>
    </lineage>
</organism>
<dbReference type="InterPro" id="IPR024535">
    <property type="entry name" value="RHGA/B-epi-like_pectate_lyase"/>
</dbReference>
<dbReference type="Gene3D" id="2.160.20.10">
    <property type="entry name" value="Single-stranded right-handed beta-helix, Pectin lyase-like"/>
    <property type="match status" value="2"/>
</dbReference>
<dbReference type="PANTHER" id="PTHR33928">
    <property type="entry name" value="POLYGALACTURONASE QRT3"/>
    <property type="match status" value="1"/>
</dbReference>
<feature type="chain" id="PRO_5047129306" description="Rhamnogalacturonase A/B/Epimerase-like pectate lyase domain-containing protein" evidence="1">
    <location>
        <begin position="20"/>
        <end position="769"/>
    </location>
</feature>
<reference evidence="3 4" key="1">
    <citation type="journal article" date="2024" name="Commun. Biol.">
        <title>Comparative genomic analysis of thermophilic fungi reveals convergent evolutionary adaptations and gene losses.</title>
        <authorList>
            <person name="Steindorff A.S."/>
            <person name="Aguilar-Pontes M.V."/>
            <person name="Robinson A.J."/>
            <person name="Andreopoulos B."/>
            <person name="LaButti K."/>
            <person name="Kuo A."/>
            <person name="Mondo S."/>
            <person name="Riley R."/>
            <person name="Otillar R."/>
            <person name="Haridas S."/>
            <person name="Lipzen A."/>
            <person name="Grimwood J."/>
            <person name="Schmutz J."/>
            <person name="Clum A."/>
            <person name="Reid I.D."/>
            <person name="Moisan M.C."/>
            <person name="Butler G."/>
            <person name="Nguyen T.T.M."/>
            <person name="Dewar K."/>
            <person name="Conant G."/>
            <person name="Drula E."/>
            <person name="Henrissat B."/>
            <person name="Hansel C."/>
            <person name="Singer S."/>
            <person name="Hutchinson M.I."/>
            <person name="de Vries R.P."/>
            <person name="Natvig D.O."/>
            <person name="Powell A.J."/>
            <person name="Tsang A."/>
            <person name="Grigoriev I.V."/>
        </authorList>
    </citation>
    <scope>NUCLEOTIDE SEQUENCE [LARGE SCALE GENOMIC DNA]</scope>
    <source>
        <strain evidence="3 4">ATCC 22073</strain>
    </source>
</reference>
<dbReference type="PANTHER" id="PTHR33928:SF2">
    <property type="entry name" value="PECTATE LYASE SUPERFAMILY PROTEIN DOMAIN-CONTAINING PROTEIN-RELATED"/>
    <property type="match status" value="1"/>
</dbReference>
<dbReference type="InterPro" id="IPR011050">
    <property type="entry name" value="Pectin_lyase_fold/virulence"/>
</dbReference>
<dbReference type="GeneID" id="98126645"/>
<name>A0ABR4D6Z3_9PEZI</name>
<evidence type="ECO:0000256" key="1">
    <source>
        <dbReference type="SAM" id="SignalP"/>
    </source>
</evidence>
<dbReference type="Proteomes" id="UP001600064">
    <property type="component" value="Unassembled WGS sequence"/>
</dbReference>
<evidence type="ECO:0000313" key="3">
    <source>
        <dbReference type="EMBL" id="KAL2266052.1"/>
    </source>
</evidence>
<keyword evidence="1" id="KW-0732">Signal</keyword>
<gene>
    <name evidence="3" type="ORF">VTJ83DRAFT_5404</name>
</gene>
<dbReference type="Pfam" id="PF12708">
    <property type="entry name" value="Pect-lyase_RHGA_epim"/>
    <property type="match status" value="2"/>
</dbReference>
<feature type="signal peptide" evidence="1">
    <location>
        <begin position="1"/>
        <end position="19"/>
    </location>
</feature>
<protein>
    <recommendedName>
        <fullName evidence="2">Rhamnogalacturonase A/B/Epimerase-like pectate lyase domain-containing protein</fullName>
    </recommendedName>
</protein>
<dbReference type="RefSeq" id="XP_070864779.1">
    <property type="nucleotide sequence ID" value="XM_071012001.1"/>
</dbReference>
<feature type="domain" description="Rhamnogalacturonase A/B/Epimerase-like pectate lyase" evidence="2">
    <location>
        <begin position="394"/>
        <end position="461"/>
    </location>
</feature>
<dbReference type="InterPro" id="IPR012334">
    <property type="entry name" value="Pectin_lyas_fold"/>
</dbReference>
<keyword evidence="4" id="KW-1185">Reference proteome</keyword>
<evidence type="ECO:0000259" key="2">
    <source>
        <dbReference type="Pfam" id="PF12708"/>
    </source>
</evidence>
<comment type="caution">
    <text evidence="3">The sequence shown here is derived from an EMBL/GenBank/DDBJ whole genome shotgun (WGS) entry which is preliminary data.</text>
</comment>
<dbReference type="CDD" id="cd23668">
    <property type="entry name" value="GH55_beta13glucanase-like"/>
    <property type="match status" value="1"/>
</dbReference>
<proteinExistence type="predicted"/>
<feature type="domain" description="Rhamnogalacturonase A/B/Epimerase-like pectate lyase" evidence="2">
    <location>
        <begin position="41"/>
        <end position="263"/>
    </location>
</feature>
<accession>A0ABR4D6Z3</accession>
<dbReference type="InterPro" id="IPR039279">
    <property type="entry name" value="QRT3-like"/>
</dbReference>
<evidence type="ECO:0000313" key="4">
    <source>
        <dbReference type="Proteomes" id="UP001600064"/>
    </source>
</evidence>
<dbReference type="SUPFAM" id="SSF51126">
    <property type="entry name" value="Pectin lyase-like"/>
    <property type="match status" value="2"/>
</dbReference>
<sequence length="769" mass="82520">MRLVSSLLATASLVATVTGYWLHDVPHRGHAPFAAPKYPVFRNVKDYGAKGDGVADDTDAIHAAINAGNPCNVGCISSTTTPALVYFPKGTYRISSSIKPGYFTQLIGDASAPPTLKATANFSGFGLIDGNPYYSQTLNWKAVNVFFRQVRNFVIDTTAIPPGTPATGIHWPTSQATSLQNIVFNMPKASNVVHVGLFIEEGSGGFMTDLTFNGGATGASMGNQQYTMRNLKFNGCKTAIYQIWNWGWTYSGLSISNCQIGIDMSAGNTSRLEVGSVTLLDSTFTNVPVAIKTGWTSSSKPPTANSLVIENIRLVNSRVAVQGSGGTTLLAGTSGTTTIAAWAIGHRYASSGGPAELKGQAFSANPRPSVLVGPDGRYLTRSKPQYESLGAGSFLSARAYNAKGDAAADDTHALQAAIDASAAQKKVLFLDHGVYKVTRTIRIPAGARIVGESFPVIMSAGSWFNDVNNPRPVVQVGTASGQAGRVELSDFIVSTQGAQAGAVCIEWNLASPERDPSGMWDVHVRIGGFQGTRQQVAECKKQPGSAAVKPECVVAFMAMHVTKGAKALYMENVWLWTADHDIDEHANTQITIFTGRGLHIESQNGPLWLWGTGSEHHVLYQYQLSSTRNIFMGQIQTETPYFMPTPNALVPFPPLARLNDPNYAASCKGVEGNCAASWGLRVVNSRDVLVYGAGLYSFFSNYATTCSTFKAGQTCQQRILSVEGQASNVSVFNLNTIGTREMITRDGRRVAWFKDNENTFASNVAVYRP</sequence>
<dbReference type="EMBL" id="JAZGUE010000005">
    <property type="protein sequence ID" value="KAL2266052.1"/>
    <property type="molecule type" value="Genomic_DNA"/>
</dbReference>